<evidence type="ECO:0000256" key="2">
    <source>
        <dbReference type="ARBA" id="ARBA00023125"/>
    </source>
</evidence>
<dbReference type="Pfam" id="PF12802">
    <property type="entry name" value="MarR_2"/>
    <property type="match status" value="1"/>
</dbReference>
<dbReference type="GO" id="GO:0003700">
    <property type="term" value="F:DNA-binding transcription factor activity"/>
    <property type="evidence" value="ECO:0007669"/>
    <property type="project" value="InterPro"/>
</dbReference>
<evidence type="ECO:0000256" key="3">
    <source>
        <dbReference type="ARBA" id="ARBA00023163"/>
    </source>
</evidence>
<proteinExistence type="predicted"/>
<organism evidence="5 6">
    <name type="scientific">Paenibacillus ginsengarvi</name>
    <dbReference type="NCBI Taxonomy" id="400777"/>
    <lineage>
        <taxon>Bacteria</taxon>
        <taxon>Bacillati</taxon>
        <taxon>Bacillota</taxon>
        <taxon>Bacilli</taxon>
        <taxon>Bacillales</taxon>
        <taxon>Paenibacillaceae</taxon>
        <taxon>Paenibacillus</taxon>
    </lineage>
</organism>
<feature type="domain" description="HTH marR-type" evidence="4">
    <location>
        <begin position="14"/>
        <end position="147"/>
    </location>
</feature>
<dbReference type="PROSITE" id="PS01117">
    <property type="entry name" value="HTH_MARR_1"/>
    <property type="match status" value="1"/>
</dbReference>
<dbReference type="EMBL" id="RBAH01000002">
    <property type="protein sequence ID" value="RKN86336.1"/>
    <property type="molecule type" value="Genomic_DNA"/>
</dbReference>
<evidence type="ECO:0000313" key="6">
    <source>
        <dbReference type="Proteomes" id="UP000282311"/>
    </source>
</evidence>
<name>A0A3B0CVD1_9BACL</name>
<keyword evidence="2" id="KW-0238">DNA-binding</keyword>
<dbReference type="PROSITE" id="PS50995">
    <property type="entry name" value="HTH_MARR_2"/>
    <property type="match status" value="1"/>
</dbReference>
<dbReference type="SUPFAM" id="SSF46785">
    <property type="entry name" value="Winged helix' DNA-binding domain"/>
    <property type="match status" value="1"/>
</dbReference>
<dbReference type="InterPro" id="IPR023187">
    <property type="entry name" value="Tscrpt_reg_MarR-type_CS"/>
</dbReference>
<gene>
    <name evidence="5" type="ORF">D7M11_04810</name>
</gene>
<dbReference type="GO" id="GO:0003677">
    <property type="term" value="F:DNA binding"/>
    <property type="evidence" value="ECO:0007669"/>
    <property type="project" value="UniProtKB-KW"/>
</dbReference>
<dbReference type="InterPro" id="IPR036390">
    <property type="entry name" value="WH_DNA-bd_sf"/>
</dbReference>
<dbReference type="InterPro" id="IPR036388">
    <property type="entry name" value="WH-like_DNA-bd_sf"/>
</dbReference>
<dbReference type="PANTHER" id="PTHR33164:SF43">
    <property type="entry name" value="HTH-TYPE TRANSCRIPTIONAL REPRESSOR YETL"/>
    <property type="match status" value="1"/>
</dbReference>
<dbReference type="GO" id="GO:0006950">
    <property type="term" value="P:response to stress"/>
    <property type="evidence" value="ECO:0007669"/>
    <property type="project" value="TreeGrafter"/>
</dbReference>
<protein>
    <submittedName>
        <fullName evidence="5">MarR family transcriptional regulator</fullName>
    </submittedName>
</protein>
<dbReference type="RefSeq" id="WP_120746027.1">
    <property type="nucleotide sequence ID" value="NZ_RBAH01000002.1"/>
</dbReference>
<dbReference type="SMART" id="SM00347">
    <property type="entry name" value="HTH_MARR"/>
    <property type="match status" value="1"/>
</dbReference>
<evidence type="ECO:0000259" key="4">
    <source>
        <dbReference type="PROSITE" id="PS50995"/>
    </source>
</evidence>
<keyword evidence="6" id="KW-1185">Reference proteome</keyword>
<accession>A0A3B0CVD1</accession>
<keyword evidence="3" id="KW-0804">Transcription</keyword>
<evidence type="ECO:0000256" key="1">
    <source>
        <dbReference type="ARBA" id="ARBA00023015"/>
    </source>
</evidence>
<reference evidence="5 6" key="1">
    <citation type="journal article" date="2007" name="Int. J. Syst. Evol. Microbiol.">
        <title>Paenibacillus ginsengarvi sp. nov., isolated from soil from ginseng cultivation.</title>
        <authorList>
            <person name="Yoon M.H."/>
            <person name="Ten L.N."/>
            <person name="Im W.T."/>
        </authorList>
    </citation>
    <scope>NUCLEOTIDE SEQUENCE [LARGE SCALE GENOMIC DNA]</scope>
    <source>
        <strain evidence="5 6">KCTC 13059</strain>
    </source>
</reference>
<dbReference type="AlphaFoldDB" id="A0A3B0CVD1"/>
<keyword evidence="1" id="KW-0805">Transcription regulation</keyword>
<evidence type="ECO:0000313" key="5">
    <source>
        <dbReference type="EMBL" id="RKN86336.1"/>
    </source>
</evidence>
<dbReference type="PANTHER" id="PTHR33164">
    <property type="entry name" value="TRANSCRIPTIONAL REGULATOR, MARR FAMILY"/>
    <property type="match status" value="1"/>
</dbReference>
<dbReference type="OrthoDB" id="582199at2"/>
<dbReference type="Proteomes" id="UP000282311">
    <property type="component" value="Unassembled WGS sequence"/>
</dbReference>
<dbReference type="PRINTS" id="PR00598">
    <property type="entry name" value="HTHMARR"/>
</dbReference>
<comment type="caution">
    <text evidence="5">The sequence shown here is derived from an EMBL/GenBank/DDBJ whole genome shotgun (WGS) entry which is preliminary data.</text>
</comment>
<dbReference type="InterPro" id="IPR000835">
    <property type="entry name" value="HTH_MarR-typ"/>
</dbReference>
<dbReference type="InterPro" id="IPR039422">
    <property type="entry name" value="MarR/SlyA-like"/>
</dbReference>
<sequence>MDVLQRYVSRQPLEVEAFFCMVETTAELVGVSERYWSSQGINGARIRILVEIAKAGGTILPSALAARIGVTKPNISVLLVPLEQQGYIRGVSDPEDGRKRRILLTEDGENLLLEVLPGNRAVIKKRMENLNADEIQLLLSLLRKLQLRKE</sequence>
<dbReference type="Gene3D" id="1.10.10.10">
    <property type="entry name" value="Winged helix-like DNA-binding domain superfamily/Winged helix DNA-binding domain"/>
    <property type="match status" value="1"/>
</dbReference>